<dbReference type="GO" id="GO:0008270">
    <property type="term" value="F:zinc ion binding"/>
    <property type="evidence" value="ECO:0007669"/>
    <property type="project" value="UniProtKB-KW"/>
</dbReference>
<evidence type="ECO:0000313" key="7">
    <source>
        <dbReference type="EMBL" id="KAJ3656052.1"/>
    </source>
</evidence>
<dbReference type="CDD" id="cd15517">
    <property type="entry name" value="PHD_TCF19_like"/>
    <property type="match status" value="1"/>
</dbReference>
<keyword evidence="3" id="KW-0862">Zinc</keyword>
<name>A0AA38IJH5_9CUCU</name>
<accession>A0AA38IJH5</accession>
<evidence type="ECO:0000256" key="4">
    <source>
        <dbReference type="PROSITE-ProRule" id="PRU00146"/>
    </source>
</evidence>
<feature type="domain" description="PHD-type" evidence="5">
    <location>
        <begin position="2"/>
        <end position="59"/>
    </location>
</feature>
<organism evidence="6 8">
    <name type="scientific">Zophobas morio</name>
    <dbReference type="NCBI Taxonomy" id="2755281"/>
    <lineage>
        <taxon>Eukaryota</taxon>
        <taxon>Metazoa</taxon>
        <taxon>Ecdysozoa</taxon>
        <taxon>Arthropoda</taxon>
        <taxon>Hexapoda</taxon>
        <taxon>Insecta</taxon>
        <taxon>Pterygota</taxon>
        <taxon>Neoptera</taxon>
        <taxon>Endopterygota</taxon>
        <taxon>Coleoptera</taxon>
        <taxon>Polyphaga</taxon>
        <taxon>Cucujiformia</taxon>
        <taxon>Tenebrionidae</taxon>
        <taxon>Zophobas</taxon>
    </lineage>
</organism>
<dbReference type="InterPro" id="IPR013083">
    <property type="entry name" value="Znf_RING/FYVE/PHD"/>
</dbReference>
<proteinExistence type="predicted"/>
<evidence type="ECO:0000256" key="3">
    <source>
        <dbReference type="ARBA" id="ARBA00022833"/>
    </source>
</evidence>
<evidence type="ECO:0000259" key="5">
    <source>
        <dbReference type="PROSITE" id="PS50016"/>
    </source>
</evidence>
<gene>
    <name evidence="6" type="ORF">Zmor_015119</name>
    <name evidence="7" type="ORF">Zmor_015155</name>
</gene>
<evidence type="ECO:0000256" key="1">
    <source>
        <dbReference type="ARBA" id="ARBA00022723"/>
    </source>
</evidence>
<evidence type="ECO:0000256" key="2">
    <source>
        <dbReference type="ARBA" id="ARBA00022771"/>
    </source>
</evidence>
<dbReference type="Gene3D" id="3.30.40.10">
    <property type="entry name" value="Zinc/RING finger domain, C3HC4 (zinc finger)"/>
    <property type="match status" value="1"/>
</dbReference>
<dbReference type="InterPro" id="IPR019787">
    <property type="entry name" value="Znf_PHD-finger"/>
</dbReference>
<dbReference type="SMART" id="SM00249">
    <property type="entry name" value="PHD"/>
    <property type="match status" value="1"/>
</dbReference>
<dbReference type="SUPFAM" id="SSF57903">
    <property type="entry name" value="FYVE/PHD zinc finger"/>
    <property type="match status" value="1"/>
</dbReference>
<evidence type="ECO:0000313" key="6">
    <source>
        <dbReference type="EMBL" id="KAJ3656014.1"/>
    </source>
</evidence>
<dbReference type="InterPro" id="IPR001965">
    <property type="entry name" value="Znf_PHD"/>
</dbReference>
<dbReference type="EMBL" id="JALNTZ010000004">
    <property type="protein sequence ID" value="KAJ3656052.1"/>
    <property type="molecule type" value="Genomic_DNA"/>
</dbReference>
<dbReference type="Pfam" id="PF00628">
    <property type="entry name" value="PHD"/>
    <property type="match status" value="1"/>
</dbReference>
<protein>
    <recommendedName>
        <fullName evidence="5">PHD-type domain-containing protein</fullName>
    </recommendedName>
</protein>
<dbReference type="InterPro" id="IPR011011">
    <property type="entry name" value="Znf_FYVE_PHD"/>
</dbReference>
<keyword evidence="1" id="KW-0479">Metal-binding</keyword>
<dbReference type="Proteomes" id="UP001168821">
    <property type="component" value="Unassembled WGS sequence"/>
</dbReference>
<dbReference type="PROSITE" id="PS50016">
    <property type="entry name" value="ZF_PHD_2"/>
    <property type="match status" value="1"/>
</dbReference>
<reference evidence="6" key="1">
    <citation type="journal article" date="2023" name="G3 (Bethesda)">
        <title>Whole genome assemblies of Zophobas morio and Tenebrio molitor.</title>
        <authorList>
            <person name="Kaur S."/>
            <person name="Stinson S.A."/>
            <person name="diCenzo G.C."/>
        </authorList>
    </citation>
    <scope>NUCLEOTIDE SEQUENCE</scope>
    <source>
        <strain evidence="6">QUZm001</strain>
    </source>
</reference>
<comment type="caution">
    <text evidence="6">The sequence shown here is derived from an EMBL/GenBank/DDBJ whole genome shotgun (WGS) entry which is preliminary data.</text>
</comment>
<evidence type="ECO:0000313" key="8">
    <source>
        <dbReference type="Proteomes" id="UP001168821"/>
    </source>
</evidence>
<dbReference type="EMBL" id="JALNTZ010000004">
    <property type="protein sequence ID" value="KAJ3656014.1"/>
    <property type="molecule type" value="Genomic_DNA"/>
</dbReference>
<keyword evidence="2 4" id="KW-0863">Zinc-finger</keyword>
<sequence length="146" mass="16529">MPVVCNKCNKSANDNDVIVCDLCKSSIHSICAGLSRQETECVRLKKSKLRYFCDKCNIVEIIGGLRAEVEKLRSEVAELKYEKTGNVLNKLLSEEEIISEVDDRQRRATNLIVYNLPESDDKTVINSKQDDISQFAALVSSEEWKN</sequence>
<keyword evidence="8" id="KW-1185">Reference proteome</keyword>
<dbReference type="AlphaFoldDB" id="A0AA38IJH5"/>